<dbReference type="CDD" id="cd03880">
    <property type="entry name" value="M28_QC_like"/>
    <property type="match status" value="1"/>
</dbReference>
<dbReference type="SUPFAM" id="SSF53187">
    <property type="entry name" value="Zn-dependent exopeptidases"/>
    <property type="match status" value="1"/>
</dbReference>
<dbReference type="Proteomes" id="UP000034680">
    <property type="component" value="Unassembled WGS sequence"/>
</dbReference>
<dbReference type="Pfam" id="PF06087">
    <property type="entry name" value="Tyr-DNA_phospho"/>
    <property type="match status" value="1"/>
</dbReference>
<dbReference type="OrthoDB" id="3907302at2759"/>
<dbReference type="PROSITE" id="PS50035">
    <property type="entry name" value="PLD"/>
    <property type="match status" value="1"/>
</dbReference>
<dbReference type="PANTHER" id="PTHR12283">
    <property type="entry name" value="GLUTAMINYL-PEPTIDE CYCLOTRANSFERASE"/>
    <property type="match status" value="1"/>
</dbReference>
<dbReference type="InterPro" id="IPR040234">
    <property type="entry name" value="QC/QCL"/>
</dbReference>
<dbReference type="EMBL" id="LCUC01000341">
    <property type="protein sequence ID" value="KKY32100.1"/>
    <property type="molecule type" value="Genomic_DNA"/>
</dbReference>
<keyword evidence="9" id="KW-1185">Reference proteome</keyword>
<name>A0A0G2HVP5_9PEZI</name>
<keyword evidence="6" id="KW-0378">Hydrolase</keyword>
<dbReference type="Gene3D" id="3.40.630.10">
    <property type="entry name" value="Zn peptidases"/>
    <property type="match status" value="1"/>
</dbReference>
<keyword evidence="1 8" id="KW-0808">Transferase</keyword>
<dbReference type="GO" id="GO:0005634">
    <property type="term" value="C:nucleus"/>
    <property type="evidence" value="ECO:0007669"/>
    <property type="project" value="InterPro"/>
</dbReference>
<protein>
    <recommendedName>
        <fullName evidence="6">Peptide hydrolase</fullName>
        <ecNumber evidence="6">3.4.-.-</ecNumber>
    </recommendedName>
</protein>
<dbReference type="GO" id="GO:0006281">
    <property type="term" value="P:DNA repair"/>
    <property type="evidence" value="ECO:0007669"/>
    <property type="project" value="InterPro"/>
</dbReference>
<reference evidence="8 9" key="2">
    <citation type="submission" date="2015-05" db="EMBL/GenBank/DDBJ databases">
        <authorList>
            <person name="Morales-Cruz A."/>
            <person name="Amrine K.C."/>
            <person name="Cantu D."/>
        </authorList>
    </citation>
    <scope>NUCLEOTIDE SEQUENCE [LARGE SCALE GENOMIC DNA]</scope>
    <source>
        <strain evidence="8">DA912</strain>
    </source>
</reference>
<dbReference type="InterPro" id="IPR001736">
    <property type="entry name" value="PLipase_D/transphosphatidylase"/>
</dbReference>
<dbReference type="GO" id="GO:0006508">
    <property type="term" value="P:proteolysis"/>
    <property type="evidence" value="ECO:0007669"/>
    <property type="project" value="UniProtKB-KW"/>
</dbReference>
<dbReference type="FunFam" id="3.40.630.10:FF:000074">
    <property type="entry name" value="Peptide hydrolase"/>
    <property type="match status" value="1"/>
</dbReference>
<comment type="caution">
    <text evidence="8">The sequence shown here is derived from an EMBL/GenBank/DDBJ whole genome shotgun (WGS) entry which is preliminary data.</text>
</comment>
<evidence type="ECO:0000256" key="6">
    <source>
        <dbReference type="RuleBase" id="RU361240"/>
    </source>
</evidence>
<organism evidence="8 9">
    <name type="scientific">Diaporthe ampelina</name>
    <dbReference type="NCBI Taxonomy" id="1214573"/>
    <lineage>
        <taxon>Eukaryota</taxon>
        <taxon>Fungi</taxon>
        <taxon>Dikarya</taxon>
        <taxon>Ascomycota</taxon>
        <taxon>Pezizomycotina</taxon>
        <taxon>Sordariomycetes</taxon>
        <taxon>Sordariomycetidae</taxon>
        <taxon>Diaporthales</taxon>
        <taxon>Diaporthaceae</taxon>
        <taxon>Diaporthe</taxon>
    </lineage>
</organism>
<dbReference type="InterPro" id="IPR010347">
    <property type="entry name" value="Tdp1"/>
</dbReference>
<proteinExistence type="inferred from homology"/>
<evidence type="ECO:0000256" key="2">
    <source>
        <dbReference type="ARBA" id="ARBA00023315"/>
    </source>
</evidence>
<evidence type="ECO:0000256" key="5">
    <source>
        <dbReference type="PIRSR" id="PIRSR610347-3"/>
    </source>
</evidence>
<keyword evidence="6" id="KW-0645">Protease</keyword>
<dbReference type="GO" id="GO:0008081">
    <property type="term" value="F:phosphoric diester hydrolase activity"/>
    <property type="evidence" value="ECO:0007669"/>
    <property type="project" value="InterPro"/>
</dbReference>
<reference evidence="8 9" key="1">
    <citation type="submission" date="2015-05" db="EMBL/GenBank/DDBJ databases">
        <title>Distinctive expansion of gene families associated with plant cell wall degradation and secondary metabolism in the genomes of grapevine trunk pathogens.</title>
        <authorList>
            <person name="Lawrence D.P."/>
            <person name="Travadon R."/>
            <person name="Rolshausen P.E."/>
            <person name="Baumgartner K."/>
        </authorList>
    </citation>
    <scope>NUCLEOTIDE SEQUENCE [LARGE SCALE GENOMIC DNA]</scope>
    <source>
        <strain evidence="8">DA912</strain>
    </source>
</reference>
<evidence type="ECO:0000259" key="7">
    <source>
        <dbReference type="PROSITE" id="PS50035"/>
    </source>
</evidence>
<sequence>MMDIDTELGDNHWYIHDLPKLASQQKRMVTFESDLIVHLKALGTPDEFINSIQGKYDYSKVKVHLVTSVPGTYSGTKAQDCGLLRLREIIRRLDLNLAQKKRQGKLQLEVCAASLGNLSARWLDGFYDCALGRKYVEVTEDCDVPSDIKVFYPTVEDVREADEEAQHGASNIGCHIRPWKEAPKAIKNIFHRYHSKDPSKLFHQKLILAYDPTKPASLPYYVYIGSANLSASAWGTLEKDKKENKATCDLKLIKTSNFECGVVVPGNVIESILEPGTSTWQDGIVPYDQAASRYDLGKDRPWNDPRNSRFFLSAQPAVVALLLLFVVANWLAPVVAYTSLSDDSLHRIPAGGADFDIHNDAGLLAPILIPRVPDTPGSQKVQQHFAGFFENSLPGWALEWHNSTSKTPATGDKLVSFRNLILRRDPPWAAIGDVARLTLVAHYDSLYRPEGFIGAIDSAAPCAMLLHVARSVDEALTEKWEAMQAAGDTDGLEEEKGVQILLLDGEEAWVQWTDTDSTYGSRSLASHWDSEVHPAASVFKHPIDSISLFVLLDLLGASDPHVPSYFPTTHWAYQNLAKIEDRMRQLKLLASRPKDHFLPETNKEPWQFHRGFVQDDHVPFMDRGVPILHLIPTPFPSAWHKMEDDGEHLDGPAVQDWAKLITAFVAEWMDLEGFLPPLKDDSVDDRLRKTEL</sequence>
<evidence type="ECO:0000313" key="8">
    <source>
        <dbReference type="EMBL" id="KKY32100.1"/>
    </source>
</evidence>
<dbReference type="InterPro" id="IPR037457">
    <property type="entry name" value="M28_QC"/>
</dbReference>
<dbReference type="GO" id="GO:0008233">
    <property type="term" value="F:peptidase activity"/>
    <property type="evidence" value="ECO:0007669"/>
    <property type="project" value="UniProtKB-KW"/>
</dbReference>
<dbReference type="GO" id="GO:0016603">
    <property type="term" value="F:glutaminyl-peptide cyclotransferase activity"/>
    <property type="evidence" value="ECO:0007669"/>
    <property type="project" value="InterPro"/>
</dbReference>
<keyword evidence="6" id="KW-0862">Zinc</keyword>
<evidence type="ECO:0000313" key="9">
    <source>
        <dbReference type="Proteomes" id="UP000034680"/>
    </source>
</evidence>
<dbReference type="Gene3D" id="3.30.870.10">
    <property type="entry name" value="Endonuclease Chain A"/>
    <property type="match status" value="1"/>
</dbReference>
<feature type="binding site" evidence="4">
    <location>
        <position position="205"/>
    </location>
    <ligand>
        <name>substrate</name>
    </ligand>
</feature>
<feature type="domain" description="PLD phosphodiesterase" evidence="7">
    <location>
        <begin position="198"/>
        <end position="233"/>
    </location>
</feature>
<gene>
    <name evidence="8" type="ORF">UCDDA912_g07925</name>
</gene>
<feature type="site" description="Interaction with DNA" evidence="5">
    <location>
        <position position="230"/>
    </location>
</feature>
<dbReference type="Pfam" id="PF04389">
    <property type="entry name" value="Peptidase_M28"/>
    <property type="match status" value="1"/>
</dbReference>
<evidence type="ECO:0000256" key="3">
    <source>
        <dbReference type="PIRSR" id="PIRSR610347-1"/>
    </source>
</evidence>
<dbReference type="SUPFAM" id="SSF56024">
    <property type="entry name" value="Phospholipase D/nuclease"/>
    <property type="match status" value="2"/>
</dbReference>
<evidence type="ECO:0000256" key="1">
    <source>
        <dbReference type="ARBA" id="ARBA00022679"/>
    </source>
</evidence>
<dbReference type="GO" id="GO:0008270">
    <property type="term" value="F:zinc ion binding"/>
    <property type="evidence" value="ECO:0007669"/>
    <property type="project" value="TreeGrafter"/>
</dbReference>
<comment type="similarity">
    <text evidence="6">Belongs to the peptidase M28 family.</text>
</comment>
<keyword evidence="6" id="KW-0479">Metal-binding</keyword>
<evidence type="ECO:0000256" key="4">
    <source>
        <dbReference type="PIRSR" id="PIRSR610347-2"/>
    </source>
</evidence>
<dbReference type="EC" id="3.4.-.-" evidence="6"/>
<dbReference type="AlphaFoldDB" id="A0A0G2HVP5"/>
<feature type="active site" description="Proton donor/acceptor" evidence="3">
    <location>
        <position position="203"/>
    </location>
</feature>
<accession>A0A0G2HVP5</accession>
<dbReference type="InterPro" id="IPR007484">
    <property type="entry name" value="Peptidase_M28"/>
</dbReference>
<dbReference type="PANTHER" id="PTHR12283:SF6">
    <property type="entry name" value="GLUTAMINYL-PEPTIDE CYCLOTRANSFERASE-RELATED"/>
    <property type="match status" value="1"/>
</dbReference>
<keyword evidence="2" id="KW-0012">Acyltransferase</keyword>